<feature type="chain" id="PRO_5039254685" description="Allene oxide cyclase barrel-like domain-containing protein" evidence="2">
    <location>
        <begin position="41"/>
        <end position="177"/>
    </location>
</feature>
<evidence type="ECO:0000313" key="4">
    <source>
        <dbReference type="Proteomes" id="UP000284824"/>
    </source>
</evidence>
<evidence type="ECO:0000256" key="1">
    <source>
        <dbReference type="SAM" id="MobiDB-lite"/>
    </source>
</evidence>
<feature type="signal peptide" evidence="2">
    <location>
        <begin position="1"/>
        <end position="40"/>
    </location>
</feature>
<evidence type="ECO:0008006" key="5">
    <source>
        <dbReference type="Google" id="ProtNLM"/>
    </source>
</evidence>
<keyword evidence="2" id="KW-0732">Signal</keyword>
<dbReference type="Proteomes" id="UP000284824">
    <property type="component" value="Unassembled WGS sequence"/>
</dbReference>
<keyword evidence="4" id="KW-1185">Reference proteome</keyword>
<sequence>MPRFAKDAKREHTGRNNMRSRKTMAALALAGGLVTPAVLAASPAAAAADSCRVTLYDIDAGSVADRDGRDELRFRVEGNLFPRFDAKYHPMRAGGDGDPADFEHPVAIISRTEDVRFNLRETEGPAWGAGDSLGSVVARGSTCAGLDEGETEIVSETLEGRQPTKYEYVVRIKLTGQ</sequence>
<name>A0A438MIG3_9ACTN</name>
<feature type="region of interest" description="Disordered" evidence="1">
    <location>
        <begin position="1"/>
        <end position="20"/>
    </location>
</feature>
<evidence type="ECO:0000256" key="2">
    <source>
        <dbReference type="SAM" id="SignalP"/>
    </source>
</evidence>
<accession>A0A438MIG3</accession>
<dbReference type="EMBL" id="SAUN01000001">
    <property type="protein sequence ID" value="RVX45594.1"/>
    <property type="molecule type" value="Genomic_DNA"/>
</dbReference>
<comment type="caution">
    <text evidence="3">The sequence shown here is derived from an EMBL/GenBank/DDBJ whole genome shotgun (WGS) entry which is preliminary data.</text>
</comment>
<reference evidence="3 4" key="1">
    <citation type="submission" date="2019-01" db="EMBL/GenBank/DDBJ databases">
        <title>Sequencing the genomes of 1000 actinobacteria strains.</title>
        <authorList>
            <person name="Klenk H.-P."/>
        </authorList>
    </citation>
    <scope>NUCLEOTIDE SEQUENCE [LARGE SCALE GENOMIC DNA]</scope>
    <source>
        <strain evidence="3 4">DSM 43925</strain>
    </source>
</reference>
<dbReference type="AlphaFoldDB" id="A0A438MIG3"/>
<feature type="compositionally biased region" description="Basic and acidic residues" evidence="1">
    <location>
        <begin position="1"/>
        <end position="14"/>
    </location>
</feature>
<proteinExistence type="predicted"/>
<gene>
    <name evidence="3" type="ORF">EDD27_8406</name>
</gene>
<protein>
    <recommendedName>
        <fullName evidence="5">Allene oxide cyclase barrel-like domain-containing protein</fullName>
    </recommendedName>
</protein>
<evidence type="ECO:0000313" key="3">
    <source>
        <dbReference type="EMBL" id="RVX45594.1"/>
    </source>
</evidence>
<organism evidence="3 4">
    <name type="scientific">Nonomuraea polychroma</name>
    <dbReference type="NCBI Taxonomy" id="46176"/>
    <lineage>
        <taxon>Bacteria</taxon>
        <taxon>Bacillati</taxon>
        <taxon>Actinomycetota</taxon>
        <taxon>Actinomycetes</taxon>
        <taxon>Streptosporangiales</taxon>
        <taxon>Streptosporangiaceae</taxon>
        <taxon>Nonomuraea</taxon>
    </lineage>
</organism>